<dbReference type="EMBL" id="LWDX02014463">
    <property type="protein sequence ID" value="OEL34729.1"/>
    <property type="molecule type" value="Genomic_DNA"/>
</dbReference>
<evidence type="ECO:0000313" key="2">
    <source>
        <dbReference type="EMBL" id="OEL34729.1"/>
    </source>
</evidence>
<dbReference type="OrthoDB" id="635005at2759"/>
<keyword evidence="3" id="KW-1185">Reference proteome</keyword>
<accession>A0A1E5WBC7</accession>
<evidence type="ECO:0000313" key="3">
    <source>
        <dbReference type="Proteomes" id="UP000095767"/>
    </source>
</evidence>
<dbReference type="InterPro" id="IPR012871">
    <property type="entry name" value="DUF1668_ORYSA"/>
</dbReference>
<gene>
    <name evidence="2" type="ORF">BAE44_0004251</name>
</gene>
<dbReference type="Pfam" id="PF07893">
    <property type="entry name" value="DUF1668"/>
    <property type="match status" value="1"/>
</dbReference>
<sequence>MSKRGSNEKQRHLYLVLDDWSQGYSIRKINLSAEYIRLPLIPADVARGDAIFTCRVLVFDIHKQTLILGHGSWPRQDVLHPIYISIGGRLFVLGGGSFDMVYPLPAYDDANWENFAWSSFKLPNPTFQCDRITSYVVHPDEQTMFVSSAEEAGVPATFTFKPMMWRRHGPWQLPFTGRGYFVPKLGAWVGLSRDLNTIGHICSCNVVSASSVASHNECPALKLSKEKLFSDVPAEKHIGATLVYMGGENKFCLLEGICTEADQATDSDETNEDSVGEVNETDFDKTNED</sequence>
<dbReference type="PANTHER" id="PTHR33085:SF62">
    <property type="entry name" value="OS03G0632600 PROTEIN"/>
    <property type="match status" value="1"/>
</dbReference>
<dbReference type="PANTHER" id="PTHR33085">
    <property type="entry name" value="OS12G0113100 PROTEIN-RELATED"/>
    <property type="match status" value="1"/>
</dbReference>
<name>A0A1E5WBC7_9POAL</name>
<feature type="region of interest" description="Disordered" evidence="1">
    <location>
        <begin position="263"/>
        <end position="289"/>
    </location>
</feature>
<evidence type="ECO:0000256" key="1">
    <source>
        <dbReference type="SAM" id="MobiDB-lite"/>
    </source>
</evidence>
<comment type="caution">
    <text evidence="2">The sequence shown here is derived from an EMBL/GenBank/DDBJ whole genome shotgun (WGS) entry which is preliminary data.</text>
</comment>
<organism evidence="2 3">
    <name type="scientific">Dichanthelium oligosanthes</name>
    <dbReference type="NCBI Taxonomy" id="888268"/>
    <lineage>
        <taxon>Eukaryota</taxon>
        <taxon>Viridiplantae</taxon>
        <taxon>Streptophyta</taxon>
        <taxon>Embryophyta</taxon>
        <taxon>Tracheophyta</taxon>
        <taxon>Spermatophyta</taxon>
        <taxon>Magnoliopsida</taxon>
        <taxon>Liliopsida</taxon>
        <taxon>Poales</taxon>
        <taxon>Poaceae</taxon>
        <taxon>PACMAD clade</taxon>
        <taxon>Panicoideae</taxon>
        <taxon>Panicodae</taxon>
        <taxon>Paniceae</taxon>
        <taxon>Dichantheliinae</taxon>
        <taxon>Dichanthelium</taxon>
    </lineage>
</organism>
<dbReference type="Proteomes" id="UP000095767">
    <property type="component" value="Unassembled WGS sequence"/>
</dbReference>
<dbReference type="AlphaFoldDB" id="A0A1E5WBC7"/>
<feature type="compositionally biased region" description="Acidic residues" evidence="1">
    <location>
        <begin position="263"/>
        <end position="281"/>
    </location>
</feature>
<protein>
    <submittedName>
        <fullName evidence="2">Uncharacterized protein</fullName>
    </submittedName>
</protein>
<proteinExistence type="predicted"/>
<reference evidence="2 3" key="1">
    <citation type="submission" date="2016-09" db="EMBL/GenBank/DDBJ databases">
        <title>The draft genome of Dichanthelium oligosanthes: A C3 panicoid grass species.</title>
        <authorList>
            <person name="Studer A.J."/>
            <person name="Schnable J.C."/>
            <person name="Brutnell T.P."/>
        </authorList>
    </citation>
    <scope>NUCLEOTIDE SEQUENCE [LARGE SCALE GENOMIC DNA]</scope>
    <source>
        <strain evidence="3">cv. Kellogg 1175</strain>
        <tissue evidence="2">Leaf</tissue>
    </source>
</reference>